<reference evidence="3" key="2">
    <citation type="submission" date="2023-06" db="EMBL/GenBank/DDBJ databases">
        <authorList>
            <person name="Kobayashi Y."/>
            <person name="Kayamori A."/>
            <person name="Aoki K."/>
            <person name="Shiwa Y."/>
            <person name="Fujita N."/>
            <person name="Sugita T."/>
            <person name="Iwasaki W."/>
            <person name="Tanaka N."/>
            <person name="Takashima M."/>
        </authorList>
    </citation>
    <scope>NUCLEOTIDE SEQUENCE</scope>
    <source>
        <strain evidence="3">HIS016</strain>
    </source>
</reference>
<feature type="domain" description="DUF3824" evidence="2">
    <location>
        <begin position="792"/>
        <end position="814"/>
    </location>
</feature>
<protein>
    <recommendedName>
        <fullName evidence="2">DUF3824 domain-containing protein</fullName>
    </recommendedName>
</protein>
<feature type="region of interest" description="Disordered" evidence="1">
    <location>
        <begin position="968"/>
        <end position="1008"/>
    </location>
</feature>
<feature type="region of interest" description="Disordered" evidence="1">
    <location>
        <begin position="758"/>
        <end position="786"/>
    </location>
</feature>
<dbReference type="InterPro" id="IPR024436">
    <property type="entry name" value="DUF3824"/>
</dbReference>
<feature type="compositionally biased region" description="Gly residues" evidence="1">
    <location>
        <begin position="999"/>
        <end position="1008"/>
    </location>
</feature>
<keyword evidence="4" id="KW-1185">Reference proteome</keyword>
<feature type="region of interest" description="Disordered" evidence="1">
    <location>
        <begin position="270"/>
        <end position="386"/>
    </location>
</feature>
<dbReference type="Pfam" id="PF12868">
    <property type="entry name" value="DUF3824"/>
    <property type="match status" value="2"/>
</dbReference>
<feature type="compositionally biased region" description="Gly residues" evidence="1">
    <location>
        <begin position="655"/>
        <end position="669"/>
    </location>
</feature>
<comment type="caution">
    <text evidence="3">The sequence shown here is derived from an EMBL/GenBank/DDBJ whole genome shotgun (WGS) entry which is preliminary data.</text>
</comment>
<feature type="compositionally biased region" description="Gly residues" evidence="1">
    <location>
        <begin position="13"/>
        <end position="24"/>
    </location>
</feature>
<dbReference type="AlphaFoldDB" id="A0AAD3YBZ3"/>
<feature type="compositionally biased region" description="Basic and acidic residues" evidence="1">
    <location>
        <begin position="1"/>
        <end position="12"/>
    </location>
</feature>
<sequence length="1008" mass="99132">MNPAFSDERREGMGAGGMPGGMPGGFVENPSAGLTGRNPDTAPGTITYGSTDPINPGFAATGQQGFRGAEGHNVTGHYDHGPGTTKDKVVDKVTPGTNTYGTTDPANSGSAVTGQHGAPGSEGRNITSPGTTKDKIIDKITPGTNTYGTTDPANSGSAVTGERGAPGSEGRYGTGAALGGAALGAGAGGLAGHEYREHHSGPGTAKDKVLDKVTPGTNTYGTTDPMNSGSAVTGRHGAPGSEGRYGTGAALGGAALGAGAASVASHEYREHHTGPGTTKDKAMDKVTPGTNTYGTTDPMHSGSAVTGRHGVPGSEGRGLNGREYSQHHTTSPATTKDKIIDKITPGTNTYGTTDPANSGSAVTGERGAPGSEGRHHGTGTALGAGAGAGGLAAHEYNQHHVSPGTTGDRVMDKVTPGTNTYGTTDPMNSGSAVTGRHGAPGSEGHRHAAGTTLGAGALGAGAGGLAAHEYNQHHVSPGTTGDRVMDKVTPGTNTYGTTDPMNSGSAVTGRHGVPGSEGHRTGGTHGVTDITALPAVERSPNDGSSAAEAVRTQGMTSEDARVQNALQNMGISKEEFRHDDFTPVAETDRHHTGTAAAVGTGVAGDAALHGTHRPGTTTDKAIDKVTPGTNTYGSTDPAHSGSAVTGKHGVPGSEGHTGTGLSGTRGPGTTGDKMMDKVTPGTNTYGTTDPMHSGSAVTGRHGAPGSEGHHHAAGTALGAGALGAGTGGLGAHEFNSRPHGSGPGTTGDKMMDKVTPGTNTYGTTDPMNSGSAVTGRHGAPGSEGHYGTGAALGGAALGAGAGGLAAHEYNQHRSPGTTGDKVMDKVTPGTNTYGTTDPMHSGSAVTGRHGEPGSEGHRSGAGTLGVGAGGLAAREHTSGTTGSGPGTTGDKIMDKVTPGTNTYGTTDPLHSGSAVTGQHGVAGSEGRIGTHAGSGRATPTTTSLDADSKEHKSGNILHKIKAEVEGLLGGHSSTSSTDAAQTTATSTTRGANHPANTGFDGGGHIATH</sequence>
<accession>A0AAD3YBZ3</accession>
<feature type="region of interest" description="Disordered" evidence="1">
    <location>
        <begin position="1"/>
        <end position="50"/>
    </location>
</feature>
<feature type="region of interest" description="Disordered" evidence="1">
    <location>
        <begin position="398"/>
        <end position="455"/>
    </location>
</feature>
<feature type="compositionally biased region" description="Polar residues" evidence="1">
    <location>
        <begin position="490"/>
        <end position="506"/>
    </location>
</feature>
<organism evidence="3 4">
    <name type="scientific">Cutaneotrichosporon spelunceum</name>
    <dbReference type="NCBI Taxonomy" id="1672016"/>
    <lineage>
        <taxon>Eukaryota</taxon>
        <taxon>Fungi</taxon>
        <taxon>Dikarya</taxon>
        <taxon>Basidiomycota</taxon>
        <taxon>Agaricomycotina</taxon>
        <taxon>Tremellomycetes</taxon>
        <taxon>Trichosporonales</taxon>
        <taxon>Trichosporonaceae</taxon>
        <taxon>Cutaneotrichosporon</taxon>
    </lineage>
</organism>
<feature type="compositionally biased region" description="Polar residues" evidence="1">
    <location>
        <begin position="142"/>
        <end position="158"/>
    </location>
</feature>
<evidence type="ECO:0000313" key="3">
    <source>
        <dbReference type="EMBL" id="GMK56422.1"/>
    </source>
</evidence>
<feature type="compositionally biased region" description="Basic and acidic residues" evidence="1">
    <location>
        <begin position="270"/>
        <end position="284"/>
    </location>
</feature>
<name>A0AAD3YBZ3_9TREE</name>
<feature type="compositionally biased region" description="Polar residues" evidence="1">
    <location>
        <begin position="345"/>
        <end position="361"/>
    </location>
</feature>
<evidence type="ECO:0000313" key="4">
    <source>
        <dbReference type="Proteomes" id="UP001222932"/>
    </source>
</evidence>
<feature type="compositionally biased region" description="Polar residues" evidence="1">
    <location>
        <begin position="416"/>
        <end position="432"/>
    </location>
</feature>
<feature type="compositionally biased region" description="Polar residues" evidence="1">
    <location>
        <begin position="96"/>
        <end position="113"/>
    </location>
</feature>
<evidence type="ECO:0000259" key="2">
    <source>
        <dbReference type="Pfam" id="PF12868"/>
    </source>
</evidence>
<reference evidence="3" key="1">
    <citation type="journal article" date="2023" name="BMC Genomics">
        <title>Chromosome-level genome assemblies of Cutaneotrichosporon spp. (Trichosporonales, Basidiomycota) reveal imbalanced evolution between nucleotide sequences and chromosome synteny.</title>
        <authorList>
            <person name="Kobayashi Y."/>
            <person name="Kayamori A."/>
            <person name="Aoki K."/>
            <person name="Shiwa Y."/>
            <person name="Matsutani M."/>
            <person name="Fujita N."/>
            <person name="Sugita T."/>
            <person name="Iwasaki W."/>
            <person name="Tanaka N."/>
            <person name="Takashima M."/>
        </authorList>
    </citation>
    <scope>NUCLEOTIDE SEQUENCE</scope>
    <source>
        <strain evidence="3">HIS016</strain>
    </source>
</reference>
<dbReference type="Proteomes" id="UP001222932">
    <property type="component" value="Unassembled WGS sequence"/>
</dbReference>
<feature type="compositionally biased region" description="Polar residues" evidence="1">
    <location>
        <begin position="218"/>
        <end position="231"/>
    </location>
</feature>
<feature type="region of interest" description="Disordered" evidence="1">
    <location>
        <begin position="218"/>
        <end position="241"/>
    </location>
</feature>
<evidence type="ECO:0000256" key="1">
    <source>
        <dbReference type="SAM" id="MobiDB-lite"/>
    </source>
</evidence>
<feature type="region of interest" description="Disordered" evidence="1">
    <location>
        <begin position="809"/>
        <end position="952"/>
    </location>
</feature>
<feature type="compositionally biased region" description="Polar residues" evidence="1">
    <location>
        <begin position="758"/>
        <end position="772"/>
    </location>
</feature>
<feature type="region of interest" description="Disordered" evidence="1">
    <location>
        <begin position="610"/>
        <end position="713"/>
    </location>
</feature>
<feature type="region of interest" description="Disordered" evidence="1">
    <location>
        <begin position="472"/>
        <end position="557"/>
    </location>
</feature>
<dbReference type="EMBL" id="BTCM01000003">
    <property type="protein sequence ID" value="GMK56422.1"/>
    <property type="molecule type" value="Genomic_DNA"/>
</dbReference>
<gene>
    <name evidence="3" type="ORF">CspeluHIS016_0302620</name>
</gene>
<feature type="compositionally biased region" description="Low complexity" evidence="1">
    <location>
        <begin position="972"/>
        <end position="988"/>
    </location>
</feature>
<proteinExistence type="predicted"/>
<feature type="region of interest" description="Disordered" evidence="1">
    <location>
        <begin position="96"/>
        <end position="169"/>
    </location>
</feature>
<feature type="domain" description="DUF3824" evidence="2">
    <location>
        <begin position="452"/>
        <end position="474"/>
    </location>
</feature>
<feature type="compositionally biased region" description="Basic and acidic residues" evidence="1">
    <location>
        <begin position="848"/>
        <end position="858"/>
    </location>
</feature>